<dbReference type="PANTHER" id="PTHR10641:SF1347">
    <property type="entry name" value="MYB TRANSCRIPTION FACTOR MIXTA-LIKE PROTEIN"/>
    <property type="match status" value="1"/>
</dbReference>
<keyword evidence="9" id="KW-0371">Homeobox</keyword>
<reference evidence="9" key="1">
    <citation type="journal article" date="2019" name="Sci. Rep.">
        <title>Draft genome of Tanacetum cinerariifolium, the natural source of mosquito coil.</title>
        <authorList>
            <person name="Yamashiro T."/>
            <person name="Shiraishi A."/>
            <person name="Satake H."/>
            <person name="Nakayama K."/>
        </authorList>
    </citation>
    <scope>NUCLEOTIDE SEQUENCE</scope>
</reference>
<dbReference type="SMART" id="SM00717">
    <property type="entry name" value="SANT"/>
    <property type="match status" value="2"/>
</dbReference>
<dbReference type="InterPro" id="IPR001005">
    <property type="entry name" value="SANT/Myb"/>
</dbReference>
<keyword evidence="2" id="KW-0677">Repeat</keyword>
<protein>
    <submittedName>
        <fullName evidence="9">Homeodomain-like protein</fullName>
    </submittedName>
</protein>
<sequence length="471" mass="54250">MSDLDDIADIDLVMQLINEDQQMQGKSSRRSRKAINQERDMAEARLIADYFGPSPKYPDYYFRHRYPGANNDLTVLNHSSLFDDLLDDIAPVVLYDVNGVTFEKGYYLADGIYPQWAAFVKSFTVSRDERNAVFKRRQENARKDVERAFGVLQGRWHIIAQPARAWIVNKLRRIMYTCIILHNMILKNQKLALSDIGDTYICQMGRSPSFVKGLKKGPWTSEEDRKLVAYIEEHGHGSWCALPLKAGLQRGGKSCRLRWTNYLRPDIVRGKFTSQEEQTIILLHALLGNRWAAIASHLPKRTDNEIKNYWNTQLKKRLTKMGIDPITHKPKIAVNTNVSHMTQWENARLEAEARLVRGSSRVVSNFYQRTMPNMNVLESVEPQTLNDMFTEYHMSSFNTFNNPKEEAAQHTLEVSDMIYLQDNYFLGEAFTNDLVNDADYCHGHFGDNCSNYWSNILDKLGSSSSSFSSVF</sequence>
<feature type="domain" description="HTH myb-type" evidence="8">
    <location>
        <begin position="212"/>
        <end position="263"/>
    </location>
</feature>
<dbReference type="PROSITE" id="PS51294">
    <property type="entry name" value="HTH_MYB"/>
    <property type="match status" value="2"/>
</dbReference>
<gene>
    <name evidence="9" type="ORF">Tci_048508</name>
</gene>
<dbReference type="SUPFAM" id="SSF46689">
    <property type="entry name" value="Homeodomain-like"/>
    <property type="match status" value="1"/>
</dbReference>
<dbReference type="FunFam" id="1.10.10.60:FF:000394">
    <property type="entry name" value="MYB transcription factor"/>
    <property type="match status" value="1"/>
</dbReference>
<evidence type="ECO:0000256" key="2">
    <source>
        <dbReference type="ARBA" id="ARBA00022737"/>
    </source>
</evidence>
<dbReference type="AlphaFoldDB" id="A0A6L2MS04"/>
<keyword evidence="6" id="KW-0539">Nucleus</keyword>
<dbReference type="GO" id="GO:0051707">
    <property type="term" value="P:response to other organism"/>
    <property type="evidence" value="ECO:0007669"/>
    <property type="project" value="UniProtKB-ARBA"/>
</dbReference>
<name>A0A6L2MS04_TANCI</name>
<evidence type="ECO:0000259" key="8">
    <source>
        <dbReference type="PROSITE" id="PS51294"/>
    </source>
</evidence>
<dbReference type="InterPro" id="IPR015495">
    <property type="entry name" value="Myb_TF_plants"/>
</dbReference>
<dbReference type="CDD" id="cd00167">
    <property type="entry name" value="SANT"/>
    <property type="match status" value="2"/>
</dbReference>
<keyword evidence="4 9" id="KW-0238">DNA-binding</keyword>
<evidence type="ECO:0000259" key="7">
    <source>
        <dbReference type="PROSITE" id="PS50090"/>
    </source>
</evidence>
<dbReference type="EMBL" id="BKCJ010007298">
    <property type="protein sequence ID" value="GEU76530.1"/>
    <property type="molecule type" value="Genomic_DNA"/>
</dbReference>
<proteinExistence type="predicted"/>
<evidence type="ECO:0000313" key="9">
    <source>
        <dbReference type="EMBL" id="GEU76530.1"/>
    </source>
</evidence>
<dbReference type="FunFam" id="1.10.10.60:FF:000001">
    <property type="entry name" value="MYB-related transcription factor"/>
    <property type="match status" value="1"/>
</dbReference>
<dbReference type="Pfam" id="PF04827">
    <property type="entry name" value="Plant_tran"/>
    <property type="match status" value="1"/>
</dbReference>
<dbReference type="Gene3D" id="1.10.10.60">
    <property type="entry name" value="Homeodomain-like"/>
    <property type="match status" value="2"/>
</dbReference>
<evidence type="ECO:0000256" key="6">
    <source>
        <dbReference type="ARBA" id="ARBA00023242"/>
    </source>
</evidence>
<comment type="caution">
    <text evidence="9">The sequence shown here is derived from an EMBL/GenBank/DDBJ whole genome shotgun (WGS) entry which is preliminary data.</text>
</comment>
<dbReference type="Pfam" id="PF00249">
    <property type="entry name" value="Myb_DNA-binding"/>
    <property type="match status" value="2"/>
</dbReference>
<dbReference type="InterPro" id="IPR006912">
    <property type="entry name" value="Harbinger_derived_prot"/>
</dbReference>
<feature type="domain" description="Myb-like" evidence="7">
    <location>
        <begin position="264"/>
        <end position="314"/>
    </location>
</feature>
<dbReference type="InterPro" id="IPR009057">
    <property type="entry name" value="Homeodomain-like_sf"/>
</dbReference>
<feature type="domain" description="HTH myb-type" evidence="8">
    <location>
        <begin position="264"/>
        <end position="318"/>
    </location>
</feature>
<evidence type="ECO:0000256" key="5">
    <source>
        <dbReference type="ARBA" id="ARBA00023163"/>
    </source>
</evidence>
<dbReference type="GO" id="GO:0000976">
    <property type="term" value="F:transcription cis-regulatory region binding"/>
    <property type="evidence" value="ECO:0007669"/>
    <property type="project" value="UniProtKB-ARBA"/>
</dbReference>
<feature type="domain" description="Myb-like" evidence="7">
    <location>
        <begin position="211"/>
        <end position="263"/>
    </location>
</feature>
<dbReference type="GO" id="GO:0005634">
    <property type="term" value="C:nucleus"/>
    <property type="evidence" value="ECO:0007669"/>
    <property type="project" value="UniProtKB-SubCell"/>
</dbReference>
<dbReference type="InterPro" id="IPR017930">
    <property type="entry name" value="Myb_dom"/>
</dbReference>
<evidence type="ECO:0000256" key="4">
    <source>
        <dbReference type="ARBA" id="ARBA00023125"/>
    </source>
</evidence>
<dbReference type="PANTHER" id="PTHR10641">
    <property type="entry name" value="MYB FAMILY TRANSCRIPTION FACTOR"/>
    <property type="match status" value="1"/>
</dbReference>
<evidence type="ECO:0000256" key="1">
    <source>
        <dbReference type="ARBA" id="ARBA00004123"/>
    </source>
</evidence>
<evidence type="ECO:0000256" key="3">
    <source>
        <dbReference type="ARBA" id="ARBA00023015"/>
    </source>
</evidence>
<accession>A0A6L2MS04</accession>
<dbReference type="GO" id="GO:0080090">
    <property type="term" value="P:regulation of primary metabolic process"/>
    <property type="evidence" value="ECO:0007669"/>
    <property type="project" value="UniProtKB-ARBA"/>
</dbReference>
<dbReference type="PROSITE" id="PS50090">
    <property type="entry name" value="MYB_LIKE"/>
    <property type="match status" value="2"/>
</dbReference>
<comment type="subcellular location">
    <subcellularLocation>
        <location evidence="1">Nucleus</location>
    </subcellularLocation>
</comment>
<keyword evidence="3" id="KW-0805">Transcription regulation</keyword>
<organism evidence="9">
    <name type="scientific">Tanacetum cinerariifolium</name>
    <name type="common">Dalmatian daisy</name>
    <name type="synonym">Chrysanthemum cinerariifolium</name>
    <dbReference type="NCBI Taxonomy" id="118510"/>
    <lineage>
        <taxon>Eukaryota</taxon>
        <taxon>Viridiplantae</taxon>
        <taxon>Streptophyta</taxon>
        <taxon>Embryophyta</taxon>
        <taxon>Tracheophyta</taxon>
        <taxon>Spermatophyta</taxon>
        <taxon>Magnoliopsida</taxon>
        <taxon>eudicotyledons</taxon>
        <taxon>Gunneridae</taxon>
        <taxon>Pentapetalae</taxon>
        <taxon>asterids</taxon>
        <taxon>campanulids</taxon>
        <taxon>Asterales</taxon>
        <taxon>Asteraceae</taxon>
        <taxon>Asteroideae</taxon>
        <taxon>Anthemideae</taxon>
        <taxon>Anthemidinae</taxon>
        <taxon>Tanacetum</taxon>
    </lineage>
</organism>
<keyword evidence="5" id="KW-0804">Transcription</keyword>